<dbReference type="RefSeq" id="WP_320502788.1">
    <property type="nucleotide sequence ID" value="NZ_JAXCLX010000004.1"/>
</dbReference>
<name>A0ABU5E3V8_9PROT</name>
<protein>
    <submittedName>
        <fullName evidence="1">Uncharacterized protein</fullName>
    </submittedName>
</protein>
<comment type="caution">
    <text evidence="1">The sequence shown here is derived from an EMBL/GenBank/DDBJ whole genome shotgun (WGS) entry which is preliminary data.</text>
</comment>
<accession>A0ABU5E3V8</accession>
<evidence type="ECO:0000313" key="2">
    <source>
        <dbReference type="Proteomes" id="UP001271769"/>
    </source>
</evidence>
<evidence type="ECO:0000313" key="1">
    <source>
        <dbReference type="EMBL" id="MDY0874320.1"/>
    </source>
</evidence>
<organism evidence="1 2">
    <name type="scientific">Dongia rigui</name>
    <dbReference type="NCBI Taxonomy" id="940149"/>
    <lineage>
        <taxon>Bacteria</taxon>
        <taxon>Pseudomonadati</taxon>
        <taxon>Pseudomonadota</taxon>
        <taxon>Alphaproteobacteria</taxon>
        <taxon>Rhodospirillales</taxon>
        <taxon>Dongiaceae</taxon>
        <taxon>Dongia</taxon>
    </lineage>
</organism>
<sequence>MTLATDFSFDDTQLNASLLALDAVTHEPVQLKLLAWVMGLPSGLDPAIAARIVMKQQVADHSMRVSAPLMKLVETVAQYPRERLAQLVKARRRAAIN</sequence>
<dbReference type="Proteomes" id="UP001271769">
    <property type="component" value="Unassembled WGS sequence"/>
</dbReference>
<keyword evidence="2" id="KW-1185">Reference proteome</keyword>
<reference evidence="1 2" key="1">
    <citation type="journal article" date="2013" name="Antonie Van Leeuwenhoek">
        <title>Dongia rigui sp. nov., isolated from freshwater of a large wetland in Korea.</title>
        <authorList>
            <person name="Baik K.S."/>
            <person name="Hwang Y.M."/>
            <person name="Choi J.S."/>
            <person name="Kwon J."/>
            <person name="Seong C.N."/>
        </authorList>
    </citation>
    <scope>NUCLEOTIDE SEQUENCE [LARGE SCALE GENOMIC DNA]</scope>
    <source>
        <strain evidence="1 2">04SU4-P</strain>
    </source>
</reference>
<gene>
    <name evidence="1" type="ORF">SMD31_20440</name>
</gene>
<dbReference type="EMBL" id="JAXCLX010000004">
    <property type="protein sequence ID" value="MDY0874320.1"/>
    <property type="molecule type" value="Genomic_DNA"/>
</dbReference>
<proteinExistence type="predicted"/>